<evidence type="ECO:0000313" key="2">
    <source>
        <dbReference type="EMBL" id="MBU9764747.1"/>
    </source>
</evidence>
<sequence>MTTPTDPVLREAIKRYLTDLPPDDLAALIQEVHDEGKDAYPPPPVAITLPTTNRTPMSRFTRSDARILNRVVTAAGAQLPDVLTALLDAANEIHRADTNPADDPLTGLADAAADGKVTAAKITSAFTKAGAQAAQAATAQQTRLAAERAVMDRFARELRGGGADEIVNSLRPAFNAHIDGIRAIAEGIDNITTVDPEAFLATADAETLALWQSIPTHVSALDRIAGVADLFTHAGAARVITHRSSGTRLDGLDAISGRILYCTTDQIDLTTAVGYWRANGPGRHSAWFRLYGVAQLRTVDEARERLRGWCEAAFDAAQRARQRNYSTVGGQLVEDAPQPNPYRTEAAV</sequence>
<reference evidence="2 3" key="1">
    <citation type="journal article" date="2021" name="Sci. Rep.">
        <title>Phenotypic and genomic hallmarks of a novel, potentially pathogenic rapidly growing Mycobacterium species related to the Mycobacterium fortuitum complex.</title>
        <authorList>
            <person name="Gharbi R."/>
            <person name="Khanna V."/>
            <person name="Frigui W."/>
            <person name="Mhenni B."/>
            <person name="Brosch R."/>
            <person name="Mardassi H."/>
        </authorList>
    </citation>
    <scope>NUCLEOTIDE SEQUENCE [LARGE SCALE GENOMIC DNA]</scope>
    <source>
        <strain evidence="2 3">TNTM28</strain>
    </source>
</reference>
<dbReference type="EMBL" id="VOMB01000016">
    <property type="protein sequence ID" value="MBU9764747.1"/>
    <property type="molecule type" value="Genomic_DNA"/>
</dbReference>
<evidence type="ECO:0000256" key="1">
    <source>
        <dbReference type="SAM" id="MobiDB-lite"/>
    </source>
</evidence>
<protein>
    <submittedName>
        <fullName evidence="2">Uncharacterized protein</fullName>
    </submittedName>
</protein>
<organism evidence="2 3">
    <name type="scientific">[Mycobacterium] fortunisiensis</name>
    <dbReference type="NCBI Taxonomy" id="2600579"/>
    <lineage>
        <taxon>Bacteria</taxon>
        <taxon>Bacillati</taxon>
        <taxon>Actinomycetota</taxon>
        <taxon>Actinomycetes</taxon>
        <taxon>Mycobacteriales</taxon>
        <taxon>Mycobacteriaceae</taxon>
        <taxon>Mycolicibacterium</taxon>
    </lineage>
</organism>
<dbReference type="RefSeq" id="WP_217157558.1">
    <property type="nucleotide sequence ID" value="NZ_VOMB01000016.1"/>
</dbReference>
<name>A0ABS6KMF3_9MYCO</name>
<feature type="region of interest" description="Disordered" evidence="1">
    <location>
        <begin position="329"/>
        <end position="348"/>
    </location>
</feature>
<accession>A0ABS6KMF3</accession>
<proteinExistence type="predicted"/>
<keyword evidence="3" id="KW-1185">Reference proteome</keyword>
<comment type="caution">
    <text evidence="2">The sequence shown here is derived from an EMBL/GenBank/DDBJ whole genome shotgun (WGS) entry which is preliminary data.</text>
</comment>
<dbReference type="Proteomes" id="UP000812982">
    <property type="component" value="Unassembled WGS sequence"/>
</dbReference>
<gene>
    <name evidence="2" type="ORF">FR943_12930</name>
</gene>
<evidence type="ECO:0000313" key="3">
    <source>
        <dbReference type="Proteomes" id="UP000812982"/>
    </source>
</evidence>